<gene>
    <name evidence="1" type="ORF">EHEKIMEA_00128</name>
</gene>
<name>A0AAE9GAP6_9CAUD</name>
<accession>A0AAE9GAP6</accession>
<dbReference type="EMBL" id="OM638103">
    <property type="protein sequence ID" value="UNY47010.1"/>
    <property type="molecule type" value="Genomic_DNA"/>
</dbReference>
<evidence type="ECO:0000313" key="2">
    <source>
        <dbReference type="Proteomes" id="UP000832072"/>
    </source>
</evidence>
<sequence length="70" mass="8351">MIKINLVKLFAECNYERNLLPYMLKITLLEHGYPIDLDPLQVSDKRIQLKHGQLNFGYSDCENYLYVWKS</sequence>
<organism evidence="1 2">
    <name type="scientific">Cronobacter phage LPCS28</name>
    <dbReference type="NCBI Taxonomy" id="2924885"/>
    <lineage>
        <taxon>Viruses</taxon>
        <taxon>Duplodnaviria</taxon>
        <taxon>Heunggongvirae</taxon>
        <taxon>Uroviricota</taxon>
        <taxon>Caudoviricetes</taxon>
        <taxon>Pantevenvirales</taxon>
        <taxon>Straboviridae</taxon>
        <taxon>Nanhuvirus</taxon>
        <taxon>Nanhuvirus LPCS28</taxon>
    </lineage>
</organism>
<protein>
    <submittedName>
        <fullName evidence="1">Uncharacterized protein</fullName>
    </submittedName>
</protein>
<reference evidence="1 2" key="1">
    <citation type="submission" date="2022-02" db="EMBL/GenBank/DDBJ databases">
        <authorList>
            <person name="Tian F."/>
            <person name="Li J."/>
            <person name="Li F."/>
            <person name="Tong Y."/>
        </authorList>
    </citation>
    <scope>NUCLEOTIDE SEQUENCE [LARGE SCALE GENOMIC DNA]</scope>
</reference>
<keyword evidence="2" id="KW-1185">Reference proteome</keyword>
<dbReference type="Proteomes" id="UP000832072">
    <property type="component" value="Segment"/>
</dbReference>
<evidence type="ECO:0000313" key="1">
    <source>
        <dbReference type="EMBL" id="UNY47010.1"/>
    </source>
</evidence>
<proteinExistence type="predicted"/>